<evidence type="ECO:0000256" key="1">
    <source>
        <dbReference type="ARBA" id="ARBA00004496"/>
    </source>
</evidence>
<keyword evidence="3" id="KW-0479">Metal-binding</keyword>
<evidence type="ECO:0000256" key="4">
    <source>
        <dbReference type="ARBA" id="ARBA00022737"/>
    </source>
</evidence>
<feature type="domain" description="EF-hand" evidence="6">
    <location>
        <begin position="9"/>
        <end position="36"/>
    </location>
</feature>
<dbReference type="VEuPathDB" id="AmoebaDB:NAEGRDRAFT_36065"/>
<dbReference type="OMA" id="FYNILMH"/>
<keyword evidence="4" id="KW-0677">Repeat</keyword>
<evidence type="ECO:0000256" key="5">
    <source>
        <dbReference type="ARBA" id="ARBA00022837"/>
    </source>
</evidence>
<dbReference type="Gene3D" id="1.10.238.10">
    <property type="entry name" value="EF-hand"/>
    <property type="match status" value="1"/>
</dbReference>
<dbReference type="InterPro" id="IPR011992">
    <property type="entry name" value="EF-hand-dom_pair"/>
</dbReference>
<dbReference type="SUPFAM" id="SSF47473">
    <property type="entry name" value="EF-hand"/>
    <property type="match status" value="1"/>
</dbReference>
<evidence type="ECO:0000256" key="2">
    <source>
        <dbReference type="ARBA" id="ARBA00022490"/>
    </source>
</evidence>
<dbReference type="KEGG" id="ngr:NAEGRDRAFT_36065"/>
<dbReference type="InParanoid" id="D2V939"/>
<sequence>MQSHPLRPFFDAVDLDRSGKITWIELQKALTQPGSEFTGKVFSERCAKRLIKMFDRNNNAEIDFEEFMQLHQYLLQMKQGFEFVDTDKSGSLSFDEISRALAQSGYRISPIVLQKIFQTVDTQKKGSLNFDGYIELCVYVGIVRNIFQPKDFYRNGQATFTFDQFLEACTELYV</sequence>
<dbReference type="InterPro" id="IPR018247">
    <property type="entry name" value="EF_Hand_1_Ca_BS"/>
</dbReference>
<feature type="domain" description="EF-hand" evidence="6">
    <location>
        <begin position="42"/>
        <end position="77"/>
    </location>
</feature>
<dbReference type="PANTHER" id="PTHR46212:SF3">
    <property type="entry name" value="GH27120P"/>
    <property type="match status" value="1"/>
</dbReference>
<evidence type="ECO:0000256" key="3">
    <source>
        <dbReference type="ARBA" id="ARBA00022723"/>
    </source>
</evidence>
<protein>
    <submittedName>
        <fullName evidence="7">Programmed cell death 6 protein</fullName>
    </submittedName>
</protein>
<dbReference type="Proteomes" id="UP000006671">
    <property type="component" value="Unassembled WGS sequence"/>
</dbReference>
<dbReference type="GO" id="GO:0005737">
    <property type="term" value="C:cytoplasm"/>
    <property type="evidence" value="ECO:0007669"/>
    <property type="project" value="UniProtKB-SubCell"/>
</dbReference>
<keyword evidence="5" id="KW-0106">Calcium</keyword>
<dbReference type="OrthoDB" id="186625at2759"/>
<dbReference type="PROSITE" id="PS50222">
    <property type="entry name" value="EF_HAND_2"/>
    <property type="match status" value="3"/>
</dbReference>
<evidence type="ECO:0000313" key="8">
    <source>
        <dbReference type="Proteomes" id="UP000006671"/>
    </source>
</evidence>
<dbReference type="eggNOG" id="KOG0037">
    <property type="taxonomic scope" value="Eukaryota"/>
</dbReference>
<organism evidence="8">
    <name type="scientific">Naegleria gruberi</name>
    <name type="common">Amoeba</name>
    <dbReference type="NCBI Taxonomy" id="5762"/>
    <lineage>
        <taxon>Eukaryota</taxon>
        <taxon>Discoba</taxon>
        <taxon>Heterolobosea</taxon>
        <taxon>Tetramitia</taxon>
        <taxon>Eutetramitia</taxon>
        <taxon>Vahlkampfiidae</taxon>
        <taxon>Naegleria</taxon>
    </lineage>
</organism>
<dbReference type="InterPro" id="IPR002048">
    <property type="entry name" value="EF_hand_dom"/>
</dbReference>
<dbReference type="CDD" id="cd16185">
    <property type="entry name" value="EFh_PEF_ALG-2_like"/>
    <property type="match status" value="1"/>
</dbReference>
<evidence type="ECO:0000259" key="6">
    <source>
        <dbReference type="PROSITE" id="PS50222"/>
    </source>
</evidence>
<proteinExistence type="predicted"/>
<dbReference type="PANTHER" id="PTHR46212">
    <property type="entry name" value="PEFLIN"/>
    <property type="match status" value="1"/>
</dbReference>
<evidence type="ECO:0000313" key="7">
    <source>
        <dbReference type="EMBL" id="EFC46642.1"/>
    </source>
</evidence>
<keyword evidence="2" id="KW-0963">Cytoplasm</keyword>
<gene>
    <name evidence="7" type="ORF">NAEGRDRAFT_36065</name>
</gene>
<dbReference type="InterPro" id="IPR051426">
    <property type="entry name" value="Peflin/Sorcin_CaBP"/>
</dbReference>
<dbReference type="AlphaFoldDB" id="D2V939"/>
<accession>D2V939</accession>
<reference evidence="7 8" key="1">
    <citation type="journal article" date="2010" name="Cell">
        <title>The genome of Naegleria gruberi illuminates early eukaryotic versatility.</title>
        <authorList>
            <person name="Fritz-Laylin L.K."/>
            <person name="Prochnik S.E."/>
            <person name="Ginger M.L."/>
            <person name="Dacks J.B."/>
            <person name="Carpenter M.L."/>
            <person name="Field M.C."/>
            <person name="Kuo A."/>
            <person name="Paredez A."/>
            <person name="Chapman J."/>
            <person name="Pham J."/>
            <person name="Shu S."/>
            <person name="Neupane R."/>
            <person name="Cipriano M."/>
            <person name="Mancuso J."/>
            <person name="Tu H."/>
            <person name="Salamov A."/>
            <person name="Lindquist E."/>
            <person name="Shapiro H."/>
            <person name="Lucas S."/>
            <person name="Grigoriev I.V."/>
            <person name="Cande W.Z."/>
            <person name="Fulton C."/>
            <person name="Rokhsar D.S."/>
            <person name="Dawson S.C."/>
        </authorList>
    </citation>
    <scope>NUCLEOTIDE SEQUENCE [LARGE SCALE GENOMIC DNA]</scope>
    <source>
        <strain evidence="7 8">NEG-M</strain>
    </source>
</reference>
<dbReference type="GO" id="GO:0005509">
    <property type="term" value="F:calcium ion binding"/>
    <property type="evidence" value="ECO:0007669"/>
    <property type="project" value="InterPro"/>
</dbReference>
<dbReference type="GO" id="GO:0048306">
    <property type="term" value="F:calcium-dependent protein binding"/>
    <property type="evidence" value="ECO:0007669"/>
    <property type="project" value="UniProtKB-ARBA"/>
</dbReference>
<dbReference type="SMART" id="SM00054">
    <property type="entry name" value="EFh"/>
    <property type="match status" value="4"/>
</dbReference>
<comment type="subcellular location">
    <subcellularLocation>
        <location evidence="1">Cytoplasm</location>
    </subcellularLocation>
</comment>
<dbReference type="GeneID" id="8859603"/>
<name>D2V939_NAEGR</name>
<feature type="domain" description="EF-hand" evidence="6">
    <location>
        <begin position="78"/>
        <end position="107"/>
    </location>
</feature>
<dbReference type="RefSeq" id="XP_002679386.1">
    <property type="nucleotide sequence ID" value="XM_002679340.1"/>
</dbReference>
<dbReference type="PROSITE" id="PS00018">
    <property type="entry name" value="EF_HAND_1"/>
    <property type="match status" value="2"/>
</dbReference>
<keyword evidence="8" id="KW-1185">Reference proteome</keyword>
<dbReference type="STRING" id="5762.D2V939"/>
<dbReference type="EMBL" id="GG738858">
    <property type="protein sequence ID" value="EFC46642.1"/>
    <property type="molecule type" value="Genomic_DNA"/>
</dbReference>
<dbReference type="Pfam" id="PF13499">
    <property type="entry name" value="EF-hand_7"/>
    <property type="match status" value="2"/>
</dbReference>